<keyword evidence="4" id="KW-0804">Transcription</keyword>
<organism evidence="8 9">
    <name type="scientific">Kryptolebias marmoratus</name>
    <name type="common">Mangrove killifish</name>
    <name type="synonym">Rivulus marmoratus</name>
    <dbReference type="NCBI Taxonomy" id="37003"/>
    <lineage>
        <taxon>Eukaryota</taxon>
        <taxon>Metazoa</taxon>
        <taxon>Chordata</taxon>
        <taxon>Craniata</taxon>
        <taxon>Vertebrata</taxon>
        <taxon>Euteleostomi</taxon>
        <taxon>Actinopterygii</taxon>
        <taxon>Neopterygii</taxon>
        <taxon>Teleostei</taxon>
        <taxon>Neoteleostei</taxon>
        <taxon>Acanthomorphata</taxon>
        <taxon>Ovalentaria</taxon>
        <taxon>Atherinomorphae</taxon>
        <taxon>Cyprinodontiformes</taxon>
        <taxon>Rivulidae</taxon>
        <taxon>Kryptolebias</taxon>
    </lineage>
</organism>
<dbReference type="GeneTree" id="ENSGT00700000104815"/>
<evidence type="ECO:0000256" key="3">
    <source>
        <dbReference type="ARBA" id="ARBA00023015"/>
    </source>
</evidence>
<proteinExistence type="predicted"/>
<keyword evidence="2" id="KW-0678">Repressor</keyword>
<dbReference type="Proteomes" id="UP000264800">
    <property type="component" value="Unplaced"/>
</dbReference>
<keyword evidence="3" id="KW-0805">Transcription regulation</keyword>
<dbReference type="Pfam" id="PF00010">
    <property type="entry name" value="HLH"/>
    <property type="match status" value="1"/>
</dbReference>
<sequence length="200" mass="22679">MKLLHETDDASNKKKLIKSQVEKRRRERMNRSLEHLRTMLLQEPQQGEVQHRVEKAEVLEHTVLFLQKKAKERKTKGPRSSFQDGFSSCLQRASQFLGPKGKGLWIGPALDATFAGRFTGSHNDSAATQSRTHTQSILQMLRQRSKSGGGAHSYRLPAQPGVPRQPQTHSGLETRAERPETKESSSQSPPLIQTLWRPWP</sequence>
<dbReference type="InterPro" id="IPR011598">
    <property type="entry name" value="bHLH_dom"/>
</dbReference>
<evidence type="ECO:0000256" key="1">
    <source>
        <dbReference type="ARBA" id="ARBA00004123"/>
    </source>
</evidence>
<evidence type="ECO:0000256" key="5">
    <source>
        <dbReference type="ARBA" id="ARBA00023242"/>
    </source>
</evidence>
<accession>A0A3Q3G772</accession>
<evidence type="ECO:0000256" key="2">
    <source>
        <dbReference type="ARBA" id="ARBA00022491"/>
    </source>
</evidence>
<feature type="region of interest" description="Disordered" evidence="6">
    <location>
        <begin position="142"/>
        <end position="200"/>
    </location>
</feature>
<feature type="compositionally biased region" description="Basic and acidic residues" evidence="6">
    <location>
        <begin position="20"/>
        <end position="29"/>
    </location>
</feature>
<dbReference type="GeneID" id="108246001"/>
<keyword evidence="5" id="KW-0539">Nucleus</keyword>
<dbReference type="Gene3D" id="4.10.280.10">
    <property type="entry name" value="Helix-loop-helix DNA-binding domain"/>
    <property type="match status" value="1"/>
</dbReference>
<dbReference type="STRING" id="37003.ENSKMAP00000019977"/>
<reference evidence="8" key="2">
    <citation type="submission" date="2025-09" db="UniProtKB">
        <authorList>
            <consortium name="Ensembl"/>
        </authorList>
    </citation>
    <scope>IDENTIFICATION</scope>
</reference>
<protein>
    <submittedName>
        <fullName evidence="8">Transcription factor HES-5-like</fullName>
    </submittedName>
</protein>
<dbReference type="InterPro" id="IPR050370">
    <property type="entry name" value="HES_HEY"/>
</dbReference>
<dbReference type="KEGG" id="kmr:108246001"/>
<feature type="domain" description="BHLH" evidence="7">
    <location>
        <begin position="13"/>
        <end position="69"/>
    </location>
</feature>
<feature type="region of interest" description="Disordered" evidence="6">
    <location>
        <begin position="1"/>
        <end position="29"/>
    </location>
</feature>
<feature type="compositionally biased region" description="Basic and acidic residues" evidence="6">
    <location>
        <begin position="172"/>
        <end position="183"/>
    </location>
</feature>
<dbReference type="SUPFAM" id="SSF47459">
    <property type="entry name" value="HLH, helix-loop-helix DNA-binding domain"/>
    <property type="match status" value="1"/>
</dbReference>
<name>A0A3Q3G772_KRYMA</name>
<dbReference type="GO" id="GO:0005634">
    <property type="term" value="C:nucleus"/>
    <property type="evidence" value="ECO:0007669"/>
    <property type="project" value="UniProtKB-SubCell"/>
</dbReference>
<evidence type="ECO:0000313" key="9">
    <source>
        <dbReference type="Proteomes" id="UP000264800"/>
    </source>
</evidence>
<dbReference type="PROSITE" id="PS50888">
    <property type="entry name" value="BHLH"/>
    <property type="match status" value="1"/>
</dbReference>
<evidence type="ECO:0000256" key="4">
    <source>
        <dbReference type="ARBA" id="ARBA00023163"/>
    </source>
</evidence>
<dbReference type="RefSeq" id="XP_017288791.1">
    <property type="nucleotide sequence ID" value="XM_017433302.3"/>
</dbReference>
<dbReference type="Ensembl" id="ENSKMAT00000020243.1">
    <property type="protein sequence ID" value="ENSKMAP00000019977.1"/>
    <property type="gene ID" value="ENSKMAG00000014855.1"/>
</dbReference>
<dbReference type="CTD" id="58132"/>
<dbReference type="OMA" id="MNCSLER"/>
<dbReference type="SMART" id="SM00353">
    <property type="entry name" value="HLH"/>
    <property type="match status" value="1"/>
</dbReference>
<evidence type="ECO:0000256" key="6">
    <source>
        <dbReference type="SAM" id="MobiDB-lite"/>
    </source>
</evidence>
<evidence type="ECO:0000313" key="8">
    <source>
        <dbReference type="Ensembl" id="ENSKMAP00000019977.1"/>
    </source>
</evidence>
<comment type="subcellular location">
    <subcellularLocation>
        <location evidence="1">Nucleus</location>
    </subcellularLocation>
</comment>
<feature type="compositionally biased region" description="Basic and acidic residues" evidence="6">
    <location>
        <begin position="1"/>
        <end position="12"/>
    </location>
</feature>
<evidence type="ECO:0000259" key="7">
    <source>
        <dbReference type="PROSITE" id="PS50888"/>
    </source>
</evidence>
<dbReference type="AlphaFoldDB" id="A0A3Q3G772"/>
<dbReference type="GO" id="GO:0046983">
    <property type="term" value="F:protein dimerization activity"/>
    <property type="evidence" value="ECO:0007669"/>
    <property type="project" value="InterPro"/>
</dbReference>
<dbReference type="InterPro" id="IPR036638">
    <property type="entry name" value="HLH_DNA-bd_sf"/>
</dbReference>
<reference evidence="8" key="1">
    <citation type="submission" date="2025-08" db="UniProtKB">
        <authorList>
            <consortium name="Ensembl"/>
        </authorList>
    </citation>
    <scope>IDENTIFICATION</scope>
</reference>
<dbReference type="OrthoDB" id="8930573at2759"/>
<keyword evidence="9" id="KW-1185">Reference proteome</keyword>
<dbReference type="PANTHER" id="PTHR10985">
    <property type="entry name" value="BASIC HELIX-LOOP-HELIX TRANSCRIPTION FACTOR, HES-RELATED"/>
    <property type="match status" value="1"/>
</dbReference>